<sequence length="61" mass="6758">MDHVSRNIETAAALQEDRLAKGYSLEDLAITTGLTVDEIKSAERGDNVPTHNIERIEHALK</sequence>
<evidence type="ECO:0008006" key="3">
    <source>
        <dbReference type="Google" id="ProtNLM"/>
    </source>
</evidence>
<protein>
    <recommendedName>
        <fullName evidence="3">Helix-turn-helix protein</fullName>
    </recommendedName>
</protein>
<dbReference type="InterPro" id="IPR001387">
    <property type="entry name" value="Cro/C1-type_HTH"/>
</dbReference>
<name>J0L0H8_RHILT</name>
<evidence type="ECO:0000313" key="1">
    <source>
        <dbReference type="EMBL" id="EJC83654.1"/>
    </source>
</evidence>
<reference evidence="1" key="1">
    <citation type="submission" date="2012-02" db="EMBL/GenBank/DDBJ databases">
        <title>Improved High-Quality Draft Sequence of Rhizobium leguminosarum bv. trifolii WSM2297.</title>
        <authorList>
            <consortium name="US DOE Joint Genome Institute"/>
            <person name="Lucas S."/>
            <person name="Han J."/>
            <person name="Lapidus A."/>
            <person name="Cheng J.-F."/>
            <person name="Goodwin L."/>
            <person name="Pitluck S."/>
            <person name="Peters L."/>
            <person name="Ovchinnikova G."/>
            <person name="Zhang X."/>
            <person name="Detter J.C."/>
            <person name="Han C."/>
            <person name="Tapia R."/>
            <person name="Land M."/>
            <person name="Hauser L."/>
            <person name="Kyrpides N."/>
            <person name="Ivanova N."/>
            <person name="Pagani I."/>
            <person name="Brau L."/>
            <person name="Yates R."/>
            <person name="O'Hara G."/>
            <person name="Rui T."/>
            <person name="Howieson J."/>
            <person name="Reeve W."/>
            <person name="Woyke T."/>
        </authorList>
    </citation>
    <scope>NUCLEOTIDE SEQUENCE [LARGE SCALE GENOMIC DNA]</scope>
    <source>
        <strain evidence="1">WSM2297</strain>
    </source>
</reference>
<proteinExistence type="predicted"/>
<dbReference type="Proteomes" id="UP000005732">
    <property type="component" value="Unassembled WGS sequence"/>
</dbReference>
<accession>J0L0H8</accession>
<dbReference type="CDD" id="cd00093">
    <property type="entry name" value="HTH_XRE"/>
    <property type="match status" value="1"/>
</dbReference>
<dbReference type="GO" id="GO:0003677">
    <property type="term" value="F:DNA binding"/>
    <property type="evidence" value="ECO:0007669"/>
    <property type="project" value="InterPro"/>
</dbReference>
<dbReference type="InterPro" id="IPR010982">
    <property type="entry name" value="Lambda_DNA-bd_dom_sf"/>
</dbReference>
<dbReference type="RefSeq" id="WP_003576077.1">
    <property type="nucleotide sequence ID" value="NZ_JH719393.1"/>
</dbReference>
<gene>
    <name evidence="1" type="ORF">Rleg4DRAFT_5426</name>
    <name evidence="2" type="ORF">Rleg4DRAFT_6595</name>
</gene>
<dbReference type="EMBL" id="JH719393">
    <property type="protein sequence ID" value="EJC84755.1"/>
    <property type="molecule type" value="Genomic_DNA"/>
</dbReference>
<dbReference type="HOGENOM" id="CLU_204587_0_0_5"/>
<dbReference type="OrthoDB" id="8380827at2"/>
<dbReference type="AlphaFoldDB" id="J0L0H8"/>
<dbReference type="SUPFAM" id="SSF47413">
    <property type="entry name" value="lambda repressor-like DNA-binding domains"/>
    <property type="match status" value="1"/>
</dbReference>
<dbReference type="EMBL" id="JH719393">
    <property type="protein sequence ID" value="EJC83654.1"/>
    <property type="molecule type" value="Genomic_DNA"/>
</dbReference>
<dbReference type="Gene3D" id="1.10.260.40">
    <property type="entry name" value="lambda repressor-like DNA-binding domains"/>
    <property type="match status" value="1"/>
</dbReference>
<evidence type="ECO:0000313" key="2">
    <source>
        <dbReference type="EMBL" id="EJC84755.1"/>
    </source>
</evidence>
<organism evidence="1">
    <name type="scientific">Rhizobium leguminosarum bv. trifolii WSM2297</name>
    <dbReference type="NCBI Taxonomy" id="754762"/>
    <lineage>
        <taxon>Bacteria</taxon>
        <taxon>Pseudomonadati</taxon>
        <taxon>Pseudomonadota</taxon>
        <taxon>Alphaproteobacteria</taxon>
        <taxon>Hyphomicrobiales</taxon>
        <taxon>Rhizobiaceae</taxon>
        <taxon>Rhizobium/Agrobacterium group</taxon>
        <taxon>Rhizobium</taxon>
    </lineage>
</organism>